<keyword evidence="2" id="KW-0349">Heme</keyword>
<evidence type="ECO:0000256" key="6">
    <source>
        <dbReference type="ARBA" id="ARBA00023033"/>
    </source>
</evidence>
<sequence>MSGIVDWVDLKAADTYANGHPWDAYARLRNESPVAWHPESDGPGFWALSKWADVRTVSRQPQRFSSYRRGVMMEEIDEAQLGAQRLMMLNMDPPQHDRFKLLVSRGFTPKAAAGLVPRIHDLAREIVDDVIGRGEGDFVADLAGRLPSGLIAEFMGIPRSDGEHLYELTEIMHTTDETIAPPERKMAAIGEMLGYAAGVAQSKRRNPGEDIGTALVQAEVDGVSLTDEEFQWFFLLLVNAGGDTTRNLVAAGMQLLFEHPDQRARLTADLDGLMGSAIEEMLRYTTPVIYFRRTLTEDTEIRDVPMRAGDKVVMLYGSVNRDEEVFEDADRFDVGRTPNPHMAFGGGGPHLCLGMHVARIEIDAMFRQILTRMPDLRPAGERHLMASNFIAGVHSMPVQWTPGGVS</sequence>
<dbReference type="PANTHER" id="PTHR46696:SF4">
    <property type="entry name" value="BIOTIN BIOSYNTHESIS CYTOCHROME P450"/>
    <property type="match status" value="1"/>
</dbReference>
<dbReference type="GO" id="GO:0036199">
    <property type="term" value="F:cholest-4-en-3-one 26-monooxygenase activity"/>
    <property type="evidence" value="ECO:0007669"/>
    <property type="project" value="TreeGrafter"/>
</dbReference>
<reference evidence="7" key="1">
    <citation type="submission" date="2020-05" db="EMBL/GenBank/DDBJ databases">
        <authorList>
            <person name="Chiriac C."/>
            <person name="Salcher M."/>
            <person name="Ghai R."/>
            <person name="Kavagutti S V."/>
        </authorList>
    </citation>
    <scope>NUCLEOTIDE SEQUENCE</scope>
</reference>
<dbReference type="FunFam" id="1.10.630.10:FF:000018">
    <property type="entry name" value="Cytochrome P450 monooxygenase"/>
    <property type="match status" value="1"/>
</dbReference>
<dbReference type="GO" id="GO:0020037">
    <property type="term" value="F:heme binding"/>
    <property type="evidence" value="ECO:0007669"/>
    <property type="project" value="InterPro"/>
</dbReference>
<dbReference type="EMBL" id="CAFBQP010000022">
    <property type="protein sequence ID" value="CAB5058211.1"/>
    <property type="molecule type" value="Genomic_DNA"/>
</dbReference>
<dbReference type="AlphaFoldDB" id="A0A6J6TEA6"/>
<accession>A0A6J6TEA6</accession>
<dbReference type="EMBL" id="CAFBLR010000074">
    <property type="protein sequence ID" value="CAB4874073.1"/>
    <property type="molecule type" value="Genomic_DNA"/>
</dbReference>
<dbReference type="CDD" id="cd11033">
    <property type="entry name" value="CYP142-like"/>
    <property type="match status" value="1"/>
</dbReference>
<keyword evidence="3" id="KW-0479">Metal-binding</keyword>
<evidence type="ECO:0000256" key="4">
    <source>
        <dbReference type="ARBA" id="ARBA00023002"/>
    </source>
</evidence>
<comment type="similarity">
    <text evidence="1">Belongs to the cytochrome P450 family.</text>
</comment>
<evidence type="ECO:0000256" key="2">
    <source>
        <dbReference type="ARBA" id="ARBA00022617"/>
    </source>
</evidence>
<evidence type="ECO:0000256" key="1">
    <source>
        <dbReference type="ARBA" id="ARBA00010617"/>
    </source>
</evidence>
<dbReference type="GO" id="GO:0005506">
    <property type="term" value="F:iron ion binding"/>
    <property type="evidence" value="ECO:0007669"/>
    <property type="project" value="InterPro"/>
</dbReference>
<dbReference type="Gene3D" id="1.10.630.10">
    <property type="entry name" value="Cytochrome P450"/>
    <property type="match status" value="1"/>
</dbReference>
<dbReference type="InterPro" id="IPR001128">
    <property type="entry name" value="Cyt_P450"/>
</dbReference>
<dbReference type="PANTHER" id="PTHR46696">
    <property type="entry name" value="P450, PUTATIVE (EUROFUNG)-RELATED"/>
    <property type="match status" value="1"/>
</dbReference>
<name>A0A6J6TEA6_9ZZZZ</name>
<evidence type="ECO:0000256" key="5">
    <source>
        <dbReference type="ARBA" id="ARBA00023004"/>
    </source>
</evidence>
<dbReference type="SUPFAM" id="SSF48264">
    <property type="entry name" value="Cytochrome P450"/>
    <property type="match status" value="1"/>
</dbReference>
<evidence type="ECO:0000313" key="9">
    <source>
        <dbReference type="EMBL" id="CAB5058211.1"/>
    </source>
</evidence>
<organism evidence="7">
    <name type="scientific">freshwater metagenome</name>
    <dbReference type="NCBI Taxonomy" id="449393"/>
    <lineage>
        <taxon>unclassified sequences</taxon>
        <taxon>metagenomes</taxon>
        <taxon>ecological metagenomes</taxon>
    </lineage>
</organism>
<dbReference type="EMBL" id="CAEZYY010000006">
    <property type="protein sequence ID" value="CAB4745195.1"/>
    <property type="molecule type" value="Genomic_DNA"/>
</dbReference>
<evidence type="ECO:0000313" key="8">
    <source>
        <dbReference type="EMBL" id="CAB4874073.1"/>
    </source>
</evidence>
<proteinExistence type="inferred from homology"/>
<evidence type="ECO:0000313" key="7">
    <source>
        <dbReference type="EMBL" id="CAB4745195.1"/>
    </source>
</evidence>
<dbReference type="PRINTS" id="PR00359">
    <property type="entry name" value="BP450"/>
</dbReference>
<keyword evidence="6" id="KW-0503">Monooxygenase</keyword>
<evidence type="ECO:0000256" key="3">
    <source>
        <dbReference type="ARBA" id="ARBA00022723"/>
    </source>
</evidence>
<keyword evidence="4" id="KW-0560">Oxidoreductase</keyword>
<dbReference type="Pfam" id="PF00067">
    <property type="entry name" value="p450"/>
    <property type="match status" value="1"/>
</dbReference>
<gene>
    <name evidence="7" type="ORF">UFOPK2806_00657</name>
    <name evidence="8" type="ORF">UFOPK3417_00903</name>
    <name evidence="9" type="ORF">UFOPK4306_00761</name>
</gene>
<dbReference type="InterPro" id="IPR002397">
    <property type="entry name" value="Cyt_P450_B"/>
</dbReference>
<protein>
    <submittedName>
        <fullName evidence="7">Unannotated protein</fullName>
    </submittedName>
</protein>
<dbReference type="GO" id="GO:0008395">
    <property type="term" value="F:steroid hydroxylase activity"/>
    <property type="evidence" value="ECO:0007669"/>
    <property type="project" value="TreeGrafter"/>
</dbReference>
<dbReference type="GO" id="GO:0006707">
    <property type="term" value="P:cholesterol catabolic process"/>
    <property type="evidence" value="ECO:0007669"/>
    <property type="project" value="TreeGrafter"/>
</dbReference>
<keyword evidence="5" id="KW-0408">Iron</keyword>
<dbReference type="InterPro" id="IPR036396">
    <property type="entry name" value="Cyt_P450_sf"/>
</dbReference>